<accession>A0A9X4JD56</accession>
<dbReference type="AlphaFoldDB" id="A0A9X4JD56"/>
<dbReference type="Pfam" id="PF03695">
    <property type="entry name" value="UPF0149"/>
    <property type="match status" value="1"/>
</dbReference>
<gene>
    <name evidence="1" type="ORF">OQ257_03265</name>
</gene>
<dbReference type="PANTHER" id="PTHR33747:SF1">
    <property type="entry name" value="ADENYLATE CYCLASE-ASSOCIATED CAP C-TERMINAL DOMAIN-CONTAINING PROTEIN"/>
    <property type="match status" value="1"/>
</dbReference>
<evidence type="ECO:0000313" key="1">
    <source>
        <dbReference type="EMBL" id="MDE8034185.1"/>
    </source>
</evidence>
<dbReference type="NCBIfam" id="TIGR02292">
    <property type="entry name" value="ygfB_yecA"/>
    <property type="match status" value="1"/>
</dbReference>
<dbReference type="Pfam" id="PF02810">
    <property type="entry name" value="SEC-C"/>
    <property type="match status" value="1"/>
</dbReference>
<dbReference type="InterPro" id="IPR011978">
    <property type="entry name" value="YgfB-like"/>
</dbReference>
<evidence type="ECO:0000313" key="2">
    <source>
        <dbReference type="Proteomes" id="UP001142444"/>
    </source>
</evidence>
<name>A0A9X4JD56_ACTEU</name>
<reference evidence="1" key="1">
    <citation type="submission" date="2022-11" db="EMBL/GenBank/DDBJ databases">
        <authorList>
            <person name="Kamali M."/>
            <person name="Peak L."/>
            <person name="Go Y.Y."/>
            <person name="Balasuriya U.B.R."/>
            <person name="Carossino M."/>
        </authorList>
    </citation>
    <scope>NUCLEOTIDE SEQUENCE</scope>
    <source>
        <strain evidence="1">4524</strain>
    </source>
</reference>
<dbReference type="RefSeq" id="WP_275217393.1">
    <property type="nucleotide sequence ID" value="NZ_JAPHVQ010000002.1"/>
</dbReference>
<organism evidence="1 2">
    <name type="scientific">Actinobacillus equuli subsp. equuli</name>
    <dbReference type="NCBI Taxonomy" id="202947"/>
    <lineage>
        <taxon>Bacteria</taxon>
        <taxon>Pseudomonadati</taxon>
        <taxon>Pseudomonadota</taxon>
        <taxon>Gammaproteobacteria</taxon>
        <taxon>Pasteurellales</taxon>
        <taxon>Pasteurellaceae</taxon>
        <taxon>Actinobacillus</taxon>
    </lineage>
</organism>
<keyword evidence="2" id="KW-1185">Reference proteome</keyword>
<proteinExistence type="predicted"/>
<dbReference type="EMBL" id="JAPHVQ010000002">
    <property type="protein sequence ID" value="MDE8034185.1"/>
    <property type="molecule type" value="Genomic_DNA"/>
</dbReference>
<dbReference type="SUPFAM" id="SSF103642">
    <property type="entry name" value="Sec-C motif"/>
    <property type="match status" value="1"/>
</dbReference>
<sequence length="224" mass="25284">MSDKLAAPLTSEEFEQLDELLFSCANKGDEDAILLNVSELDGFLTAILSSVNVPAMTDWLPILFNNDVPNLEDKRSKQFIELVSRHYNSLAQTLLNDKKEYHPIFWEERVGRRKLVVVSPWCGGYIVGTMAASWQNLSAEIQPYFDLIEQHAKSSYAEQMPPLEEQRKIEKALCNAALAIFEQVNEAAPLLEKPQPYVNQNKVGVNEPCPCGSGKKYKKCCMNK</sequence>
<reference evidence="1" key="2">
    <citation type="journal article" date="2023" name="Pathogens">
        <title>Pathological Features and Genomic Characterization of an Actinobacillus equuli subsp. equuli Bearing Unique Virulence-Associated Genes from an Adult Horse with Pleuropneumonia.</title>
        <authorList>
            <person name="Kamali M."/>
            <person name="Carossino M."/>
            <person name="Del Piero F."/>
            <person name="Peak L."/>
            <person name="Mitchell M.S."/>
            <person name="Willette J."/>
            <person name="Baker R."/>
            <person name="Li F."/>
            <person name="Kenez A."/>
            <person name="Balasuriya U.B.R."/>
            <person name="Go Y.Y."/>
        </authorList>
    </citation>
    <scope>NUCLEOTIDE SEQUENCE</scope>
    <source>
        <strain evidence="1">4524</strain>
    </source>
</reference>
<dbReference type="Proteomes" id="UP001142444">
    <property type="component" value="Unassembled WGS sequence"/>
</dbReference>
<dbReference type="SUPFAM" id="SSF101327">
    <property type="entry name" value="YgfB-like"/>
    <property type="match status" value="1"/>
</dbReference>
<dbReference type="InterPro" id="IPR036255">
    <property type="entry name" value="YgfB-like_sf"/>
</dbReference>
<comment type="caution">
    <text evidence="1">The sequence shown here is derived from an EMBL/GenBank/DDBJ whole genome shotgun (WGS) entry which is preliminary data.</text>
</comment>
<dbReference type="InterPro" id="IPR004027">
    <property type="entry name" value="SEC_C_motif"/>
</dbReference>
<dbReference type="Gene3D" id="3.10.450.50">
    <property type="match status" value="1"/>
</dbReference>
<protein>
    <submittedName>
        <fullName evidence="1">UPF0149 family protein</fullName>
    </submittedName>
</protein>
<dbReference type="PANTHER" id="PTHR33747">
    <property type="entry name" value="UPF0225 PROTEIN SCO1677"/>
    <property type="match status" value="1"/>
</dbReference>
<dbReference type="NCBIfam" id="NF007704">
    <property type="entry name" value="PRK10396.1"/>
    <property type="match status" value="1"/>
</dbReference>